<reference evidence="1 2" key="1">
    <citation type="submission" date="2018-10" db="EMBL/GenBank/DDBJ databases">
        <authorList>
            <person name="Perry B.J."/>
            <person name="Sullivan J.T."/>
            <person name="Murphy R.J.T."/>
            <person name="Ramsay J.P."/>
            <person name="Ronson C.W."/>
        </authorList>
    </citation>
    <scope>NUCLEOTIDE SEQUENCE [LARGE SCALE GENOMIC DNA]</scope>
    <source>
        <strain evidence="1 2">R88b</strain>
    </source>
</reference>
<dbReference type="Gene3D" id="3.10.180.10">
    <property type="entry name" value="2,3-Dihydroxybiphenyl 1,2-Dioxygenase, domain 1"/>
    <property type="match status" value="1"/>
</dbReference>
<name>A0A6M7WLP5_RHILI</name>
<dbReference type="AlphaFoldDB" id="A0A6M7WLP5"/>
<organism evidence="1 2">
    <name type="scientific">Mesorhizobium loti R88b</name>
    <dbReference type="NCBI Taxonomy" id="935548"/>
    <lineage>
        <taxon>Bacteria</taxon>
        <taxon>Pseudomonadati</taxon>
        <taxon>Pseudomonadota</taxon>
        <taxon>Alphaproteobacteria</taxon>
        <taxon>Hyphomicrobiales</taxon>
        <taxon>Phyllobacteriaceae</taxon>
        <taxon>Mesorhizobium</taxon>
    </lineage>
</organism>
<gene>
    <name evidence="1" type="ORF">EB235_15650</name>
</gene>
<dbReference type="InterPro" id="IPR029068">
    <property type="entry name" value="Glyas_Bleomycin-R_OHBP_Dase"/>
</dbReference>
<dbReference type="EMBL" id="CP033367">
    <property type="protein sequence ID" value="QKD02765.1"/>
    <property type="molecule type" value="Genomic_DNA"/>
</dbReference>
<evidence type="ECO:0000313" key="1">
    <source>
        <dbReference type="EMBL" id="QKD02765.1"/>
    </source>
</evidence>
<dbReference type="Proteomes" id="UP000503017">
    <property type="component" value="Chromosome"/>
</dbReference>
<sequence length="129" mass="14291">MEGPMAIETIFAHVSCSDLEASIGWYEKLFGKPPLRRPMPGLAEWQFTDSAEVQLFEDKDKAGTSTLTLGVLPLAPERQRLLDAGLEPGPIEEATDFWIMRMRDPDGNLVVFASAERDRSQAGVQARLS</sequence>
<accession>A0A6M7WLP5</accession>
<proteinExistence type="predicted"/>
<evidence type="ECO:0000313" key="2">
    <source>
        <dbReference type="Proteomes" id="UP000503017"/>
    </source>
</evidence>
<dbReference type="CDD" id="cd06587">
    <property type="entry name" value="VOC"/>
    <property type="match status" value="1"/>
</dbReference>
<dbReference type="SUPFAM" id="SSF54593">
    <property type="entry name" value="Glyoxalase/Bleomycin resistance protein/Dihydroxybiphenyl dioxygenase"/>
    <property type="match status" value="1"/>
</dbReference>
<protein>
    <submittedName>
        <fullName evidence="1">VOC family protein</fullName>
    </submittedName>
</protein>